<dbReference type="InterPro" id="IPR007387">
    <property type="entry name" value="TRAP_DctQ"/>
</dbReference>
<evidence type="ECO:0000256" key="1">
    <source>
        <dbReference type="ARBA" id="ARBA00004429"/>
    </source>
</evidence>
<name>A0A235B5C1_9BACL</name>
<keyword evidence="2" id="KW-0813">Transport</keyword>
<dbReference type="Proteomes" id="UP000215459">
    <property type="component" value="Unassembled WGS sequence"/>
</dbReference>
<dbReference type="InterPro" id="IPR055348">
    <property type="entry name" value="DctQ"/>
</dbReference>
<feature type="domain" description="Tripartite ATP-independent periplasmic transporters DctQ component" evidence="10">
    <location>
        <begin position="24"/>
        <end position="153"/>
    </location>
</feature>
<evidence type="ECO:0000256" key="9">
    <source>
        <dbReference type="SAM" id="Phobius"/>
    </source>
</evidence>
<evidence type="ECO:0000256" key="7">
    <source>
        <dbReference type="ARBA" id="ARBA00023136"/>
    </source>
</evidence>
<evidence type="ECO:0000256" key="3">
    <source>
        <dbReference type="ARBA" id="ARBA00022475"/>
    </source>
</evidence>
<keyword evidence="7 9" id="KW-0472">Membrane</keyword>
<gene>
    <name evidence="11" type="ORF">CHM34_12245</name>
</gene>
<dbReference type="OrthoDB" id="9815614at2"/>
<keyword evidence="3" id="KW-1003">Cell membrane</keyword>
<reference evidence="11 12" key="1">
    <citation type="submission" date="2017-07" db="EMBL/GenBank/DDBJ databases">
        <title>The genome sequence of Paludifilum halophilum highlights mechanisms for microbial adaptation to high salt environemnts.</title>
        <authorList>
            <person name="Belbahri L."/>
        </authorList>
    </citation>
    <scope>NUCLEOTIDE SEQUENCE [LARGE SCALE GENOMIC DNA]</scope>
    <source>
        <strain evidence="11 12">DSM 102817</strain>
    </source>
</reference>
<evidence type="ECO:0000256" key="4">
    <source>
        <dbReference type="ARBA" id="ARBA00022519"/>
    </source>
</evidence>
<evidence type="ECO:0000259" key="10">
    <source>
        <dbReference type="Pfam" id="PF04290"/>
    </source>
</evidence>
<comment type="similarity">
    <text evidence="8">Belongs to the TRAP transporter small permease family.</text>
</comment>
<evidence type="ECO:0000313" key="11">
    <source>
        <dbReference type="EMBL" id="OYD07159.1"/>
    </source>
</evidence>
<dbReference type="GO" id="GO:0015740">
    <property type="term" value="P:C4-dicarboxylate transport"/>
    <property type="evidence" value="ECO:0007669"/>
    <property type="project" value="TreeGrafter"/>
</dbReference>
<dbReference type="PANTHER" id="PTHR35011">
    <property type="entry name" value="2,3-DIKETO-L-GULONATE TRAP TRANSPORTER SMALL PERMEASE PROTEIN YIAM"/>
    <property type="match status" value="1"/>
</dbReference>
<keyword evidence="12" id="KW-1185">Reference proteome</keyword>
<proteinExistence type="inferred from homology"/>
<dbReference type="Pfam" id="PF04290">
    <property type="entry name" value="DctQ"/>
    <property type="match status" value="1"/>
</dbReference>
<dbReference type="PANTHER" id="PTHR35011:SF2">
    <property type="entry name" value="2,3-DIKETO-L-GULONATE TRAP TRANSPORTER SMALL PERMEASE PROTEIN YIAM"/>
    <property type="match status" value="1"/>
</dbReference>
<dbReference type="EMBL" id="NOWF01000007">
    <property type="protein sequence ID" value="OYD07159.1"/>
    <property type="molecule type" value="Genomic_DNA"/>
</dbReference>
<accession>A0A235B5C1</accession>
<evidence type="ECO:0000256" key="2">
    <source>
        <dbReference type="ARBA" id="ARBA00022448"/>
    </source>
</evidence>
<organism evidence="11 12">
    <name type="scientific">Paludifilum halophilum</name>
    <dbReference type="NCBI Taxonomy" id="1642702"/>
    <lineage>
        <taxon>Bacteria</taxon>
        <taxon>Bacillati</taxon>
        <taxon>Bacillota</taxon>
        <taxon>Bacilli</taxon>
        <taxon>Bacillales</taxon>
        <taxon>Thermoactinomycetaceae</taxon>
        <taxon>Paludifilum</taxon>
    </lineage>
</organism>
<dbReference type="GO" id="GO:0005886">
    <property type="term" value="C:plasma membrane"/>
    <property type="evidence" value="ECO:0007669"/>
    <property type="project" value="UniProtKB-SubCell"/>
</dbReference>
<dbReference type="GO" id="GO:0022857">
    <property type="term" value="F:transmembrane transporter activity"/>
    <property type="evidence" value="ECO:0007669"/>
    <property type="project" value="TreeGrafter"/>
</dbReference>
<keyword evidence="4" id="KW-0997">Cell inner membrane</keyword>
<evidence type="ECO:0000313" key="12">
    <source>
        <dbReference type="Proteomes" id="UP000215459"/>
    </source>
</evidence>
<evidence type="ECO:0000256" key="5">
    <source>
        <dbReference type="ARBA" id="ARBA00022692"/>
    </source>
</evidence>
<feature type="transmembrane region" description="Helical" evidence="9">
    <location>
        <begin position="127"/>
        <end position="145"/>
    </location>
</feature>
<keyword evidence="5 9" id="KW-0812">Transmembrane</keyword>
<feature type="transmembrane region" description="Helical" evidence="9">
    <location>
        <begin position="87"/>
        <end position="107"/>
    </location>
</feature>
<protein>
    <submittedName>
        <fullName evidence="11">C4-dicarboxylate ABC transporter permease</fullName>
    </submittedName>
</protein>
<comment type="caution">
    <text evidence="11">The sequence shown here is derived from an EMBL/GenBank/DDBJ whole genome shotgun (WGS) entry which is preliminary data.</text>
</comment>
<dbReference type="RefSeq" id="WP_094264902.1">
    <property type="nucleotide sequence ID" value="NZ_NOWF01000007.1"/>
</dbReference>
<dbReference type="AlphaFoldDB" id="A0A235B5C1"/>
<evidence type="ECO:0000256" key="8">
    <source>
        <dbReference type="ARBA" id="ARBA00038436"/>
    </source>
</evidence>
<sequence length="161" mass="18500">MDQVRKILDRFLLSVSSVLIIFLLLGALWQVFTRYVLQNPSVVTEEVLRFSLIWIAMLGASYAFGTDQHLALTFLRDRFKGRSYRRLRIFNDLIVLIFSLSVLVIGGSMMVRSTMTETSPILGVPMGWIYLILPFSGVVIILYQIMNIRNWFRSDVQGSES</sequence>
<evidence type="ECO:0000256" key="6">
    <source>
        <dbReference type="ARBA" id="ARBA00022989"/>
    </source>
</evidence>
<keyword evidence="6 9" id="KW-1133">Transmembrane helix</keyword>
<comment type="subcellular location">
    <subcellularLocation>
        <location evidence="1">Cell inner membrane</location>
        <topology evidence="1">Multi-pass membrane protein</topology>
    </subcellularLocation>
</comment>
<feature type="transmembrane region" description="Helical" evidence="9">
    <location>
        <begin position="52"/>
        <end position="75"/>
    </location>
</feature>
<feature type="transmembrane region" description="Helical" evidence="9">
    <location>
        <begin position="12"/>
        <end position="32"/>
    </location>
</feature>